<evidence type="ECO:0000313" key="4">
    <source>
        <dbReference type="Proteomes" id="UP001165122"/>
    </source>
</evidence>
<name>A0A9W6ZKP8_9STRA</name>
<organism evidence="3 4">
    <name type="scientific">Triparma laevis f. longispina</name>
    <dbReference type="NCBI Taxonomy" id="1714387"/>
    <lineage>
        <taxon>Eukaryota</taxon>
        <taxon>Sar</taxon>
        <taxon>Stramenopiles</taxon>
        <taxon>Ochrophyta</taxon>
        <taxon>Bolidophyceae</taxon>
        <taxon>Parmales</taxon>
        <taxon>Triparmaceae</taxon>
        <taxon>Triparma</taxon>
    </lineage>
</organism>
<evidence type="ECO:0000313" key="3">
    <source>
        <dbReference type="EMBL" id="GMH56369.1"/>
    </source>
</evidence>
<keyword evidence="2" id="KW-0472">Membrane</keyword>
<proteinExistence type="predicted"/>
<feature type="compositionally biased region" description="Basic and acidic residues" evidence="1">
    <location>
        <begin position="142"/>
        <end position="172"/>
    </location>
</feature>
<gene>
    <name evidence="3" type="ORF">TrLO_g10333</name>
</gene>
<feature type="compositionally biased region" description="Basic and acidic residues" evidence="1">
    <location>
        <begin position="1"/>
        <end position="23"/>
    </location>
</feature>
<keyword evidence="2" id="KW-0812">Transmembrane</keyword>
<evidence type="ECO:0000256" key="2">
    <source>
        <dbReference type="SAM" id="Phobius"/>
    </source>
</evidence>
<evidence type="ECO:0008006" key="5">
    <source>
        <dbReference type="Google" id="ProtNLM"/>
    </source>
</evidence>
<feature type="region of interest" description="Disordered" evidence="1">
    <location>
        <begin position="1"/>
        <end position="252"/>
    </location>
</feature>
<dbReference type="OrthoDB" id="204154at2759"/>
<accession>A0A9W6ZKP8</accession>
<dbReference type="AlphaFoldDB" id="A0A9W6ZKP8"/>
<protein>
    <recommendedName>
        <fullName evidence="5">Man1/Src1 C-terminal domain-containing protein</fullName>
    </recommendedName>
</protein>
<keyword evidence="4" id="KW-1185">Reference proteome</keyword>
<feature type="compositionally biased region" description="Low complexity" evidence="1">
    <location>
        <begin position="240"/>
        <end position="249"/>
    </location>
</feature>
<sequence>MPPKSSKKEQRKAAAKRALEYKARLQAKKSGAKAPAPAPSPEPKPKTLSTRGKKRKSPVAKPKPQKKSKTTKKAQHKPPPPESSDSEPETGPNGTPIIDRSDEAKVDSNKPSSTKKSALLAAEAARIERAEALASSKKAPKKTAEKKPAEKKKTSKIDATVKAKQMAKEWKEKRGRKKRGEQEPEPEPESESDSEPEPEPVVTPKRTSRRKPAFKSPAPKTPTPKKSTRRTTSTKKEPVTDTTPTLTRVTDSKTGKSDWIEVSSDVGTSSSSPLDLKYLLYLLLPILLCLYLSSGSDPVSSTSIPSSNACYATKYNQKDLEGLKEKYGNLTNPCLHKGEVEVCPNMATCYNGKVVSCSFIPSISPHLTWSVKSDRCILNSSGIKLESKILNALSELTYKYTCECFGIYKYTNEECTLQNVEGNHGHPMFTIESVSEESGVEKGVVDFVGEISGNVERSERSENLGLEQKWASKNLEFSVACYAQLIAFDVFWYFCQSTWKFIVFSFTLCLKLNSMYPRVSLAFGSIFFIYLWFVRRSSSNRTELERYKEVKDLTYKKLKSNGIALPRAGLKDDVLDSLSPHSSRGKKRLDGAWRKVEREVRRDQRVRVMEGDEMNIGEVGETWKWVYKTDEEEEGGGGKKEGLTKAVIG</sequence>
<feature type="compositionally biased region" description="Acidic residues" evidence="1">
    <location>
        <begin position="183"/>
        <end position="198"/>
    </location>
</feature>
<evidence type="ECO:0000256" key="1">
    <source>
        <dbReference type="SAM" id="MobiDB-lite"/>
    </source>
</evidence>
<keyword evidence="2" id="KW-1133">Transmembrane helix</keyword>
<feature type="compositionally biased region" description="Basic and acidic residues" evidence="1">
    <location>
        <begin position="99"/>
        <end position="108"/>
    </location>
</feature>
<feature type="transmembrane region" description="Helical" evidence="2">
    <location>
        <begin position="515"/>
        <end position="534"/>
    </location>
</feature>
<feature type="compositionally biased region" description="Basic residues" evidence="1">
    <location>
        <begin position="51"/>
        <end position="76"/>
    </location>
</feature>
<dbReference type="Proteomes" id="UP001165122">
    <property type="component" value="Unassembled WGS sequence"/>
</dbReference>
<comment type="caution">
    <text evidence="3">The sequence shown here is derived from an EMBL/GenBank/DDBJ whole genome shotgun (WGS) entry which is preliminary data.</text>
</comment>
<dbReference type="EMBL" id="BRXW01000452">
    <property type="protein sequence ID" value="GMH56369.1"/>
    <property type="molecule type" value="Genomic_DNA"/>
</dbReference>
<reference evidence="4" key="1">
    <citation type="journal article" date="2023" name="Commun. Biol.">
        <title>Genome analysis of Parmales, the sister group of diatoms, reveals the evolutionary specialization of diatoms from phago-mixotrophs to photoautotrophs.</title>
        <authorList>
            <person name="Ban H."/>
            <person name="Sato S."/>
            <person name="Yoshikawa S."/>
            <person name="Yamada K."/>
            <person name="Nakamura Y."/>
            <person name="Ichinomiya M."/>
            <person name="Sato N."/>
            <person name="Blanc-Mathieu R."/>
            <person name="Endo H."/>
            <person name="Kuwata A."/>
            <person name="Ogata H."/>
        </authorList>
    </citation>
    <scope>NUCLEOTIDE SEQUENCE [LARGE SCALE GENOMIC DNA]</scope>
    <source>
        <strain evidence="4">NIES 3700</strain>
    </source>
</reference>